<protein>
    <submittedName>
        <fullName evidence="5">Uncharacterized protein</fullName>
    </submittedName>
</protein>
<dbReference type="SMART" id="SM00248">
    <property type="entry name" value="ANK"/>
    <property type="match status" value="9"/>
</dbReference>
<evidence type="ECO:0000256" key="2">
    <source>
        <dbReference type="ARBA" id="ARBA00023043"/>
    </source>
</evidence>
<dbReference type="STRING" id="71139.A0A059B7Z2"/>
<dbReference type="SUPFAM" id="SSF48403">
    <property type="entry name" value="Ankyrin repeat"/>
    <property type="match status" value="1"/>
</dbReference>
<dbReference type="PROSITE" id="PS50297">
    <property type="entry name" value="ANK_REP_REGION"/>
    <property type="match status" value="2"/>
</dbReference>
<dbReference type="PROSITE" id="PS50088">
    <property type="entry name" value="ANK_REPEAT"/>
    <property type="match status" value="3"/>
</dbReference>
<proteinExistence type="predicted"/>
<dbReference type="eggNOG" id="KOG0504">
    <property type="taxonomic scope" value="Eukaryota"/>
</dbReference>
<evidence type="ECO:0000256" key="4">
    <source>
        <dbReference type="SAM" id="MobiDB-lite"/>
    </source>
</evidence>
<feature type="repeat" description="ANK" evidence="3">
    <location>
        <begin position="335"/>
        <end position="369"/>
    </location>
</feature>
<dbReference type="PANTHER" id="PTHR24186:SF38">
    <property type="entry name" value="ANKYRIN REPEAT FAMILY PROTEIN"/>
    <property type="match status" value="1"/>
</dbReference>
<keyword evidence="2 3" id="KW-0040">ANK repeat</keyword>
<feature type="region of interest" description="Disordered" evidence="4">
    <location>
        <begin position="583"/>
        <end position="603"/>
    </location>
</feature>
<accession>A0A059B7Z2</accession>
<dbReference type="Pfam" id="PF12796">
    <property type="entry name" value="Ank_2"/>
    <property type="match status" value="1"/>
</dbReference>
<dbReference type="InterPro" id="IPR036770">
    <property type="entry name" value="Ankyrin_rpt-contain_sf"/>
</dbReference>
<organism evidence="5">
    <name type="scientific">Eucalyptus grandis</name>
    <name type="common">Flooded gum</name>
    <dbReference type="NCBI Taxonomy" id="71139"/>
    <lineage>
        <taxon>Eukaryota</taxon>
        <taxon>Viridiplantae</taxon>
        <taxon>Streptophyta</taxon>
        <taxon>Embryophyta</taxon>
        <taxon>Tracheophyta</taxon>
        <taxon>Spermatophyta</taxon>
        <taxon>Magnoliopsida</taxon>
        <taxon>eudicotyledons</taxon>
        <taxon>Gunneridae</taxon>
        <taxon>Pentapetalae</taxon>
        <taxon>rosids</taxon>
        <taxon>malvids</taxon>
        <taxon>Myrtales</taxon>
        <taxon>Myrtaceae</taxon>
        <taxon>Myrtoideae</taxon>
        <taxon>Eucalypteae</taxon>
        <taxon>Eucalyptus</taxon>
    </lineage>
</organism>
<dbReference type="FunCoup" id="A0A059B7Z2">
    <property type="interactions" value="560"/>
</dbReference>
<gene>
    <name evidence="5" type="ORF">EUGRSUZ_H04669</name>
</gene>
<reference evidence="5" key="1">
    <citation type="submission" date="2013-07" db="EMBL/GenBank/DDBJ databases">
        <title>The genome of Eucalyptus grandis.</title>
        <authorList>
            <person name="Schmutz J."/>
            <person name="Hayes R."/>
            <person name="Myburg A."/>
            <person name="Tuskan G."/>
            <person name="Grattapaglia D."/>
            <person name="Rokhsar D.S."/>
        </authorList>
    </citation>
    <scope>NUCLEOTIDE SEQUENCE</scope>
    <source>
        <tissue evidence="5">Leaf extractions</tissue>
    </source>
</reference>
<dbReference type="Gene3D" id="1.25.40.20">
    <property type="entry name" value="Ankyrin repeat-containing domain"/>
    <property type="match status" value="1"/>
</dbReference>
<dbReference type="Pfam" id="PF13857">
    <property type="entry name" value="Ank_5"/>
    <property type="match status" value="2"/>
</dbReference>
<dbReference type="InterPro" id="IPR002110">
    <property type="entry name" value="Ankyrin_rpt"/>
</dbReference>
<evidence type="ECO:0000313" key="5">
    <source>
        <dbReference type="EMBL" id="KCW61986.1"/>
    </source>
</evidence>
<dbReference type="EMBL" id="KK198760">
    <property type="protein sequence ID" value="KCW61986.1"/>
    <property type="molecule type" value="Genomic_DNA"/>
</dbReference>
<name>A0A059B7Z2_EUCGR</name>
<dbReference type="OMA" id="DYMTRNA"/>
<sequence length="670" mass="73872">MPPDYFPLRWESTGDQWWYASPIDWAAANGLYDVVRELLHLDSNLLIKLTSLRRIRRLETVWDDDTAGQFDDVARCRAAVARRLLLDCEPRKGKGENSLVRAGYGGWLVYTAASAGDLEFVKELLGRDPFLVFGEGEYGVSDVLFAAARSKNCEVFRFLLDCAVSPRNGLTGGGEGDGDRGFRREIMNRAVHAAARGGNVEILRELLQGCSDVLEYRDLQGSTVLHSASGRGRVEVVKDLIASYDIINSTDNHGNTALHVAAYRGHLSVVEVLILASPSLASVTNSYGDTFLHLAVAGFRSPGFRRVDCQIELMKQLLGGKIINIEDIINVRNNDGRTALHMAVTENIQTSLVELLLTVRAVNLNVRDSDGMTPLDLLKQWPESTSSDILIKQLISAGGITNCQDREVRNVLASHLREQGLVHSPGTSFRIPDGEILLYAEVDSACGSRLNSGLLEYASCLSEMSDGDSGNLSENKMASPINRSARRLKFLFGWAGKKERNAIKVEFRDDNDNDSFESVKAGGNLKDHPISLRQRYSKQASLPNNKRTYSLGTDFPSPSTRKKYTTGLMHGVLQAKPQFWQADSGPSSYSGSSVSSPISVDGRQNSDVLRASGSIEPLNNGRTLGRDQIKTSFNRKLMNQYFCFGAQRLATEDSIESAPEYRAYEQALMV</sequence>
<evidence type="ECO:0000256" key="1">
    <source>
        <dbReference type="ARBA" id="ARBA00022737"/>
    </source>
</evidence>
<dbReference type="InParanoid" id="A0A059B7Z2"/>
<dbReference type="OrthoDB" id="5314041at2759"/>
<feature type="repeat" description="ANK" evidence="3">
    <location>
        <begin position="220"/>
        <end position="252"/>
    </location>
</feature>
<dbReference type="PANTHER" id="PTHR24186">
    <property type="entry name" value="PROTEIN PHOSPHATASE 1 REGULATORY SUBUNIT"/>
    <property type="match status" value="1"/>
</dbReference>
<feature type="repeat" description="ANK" evidence="3">
    <location>
        <begin position="253"/>
        <end position="285"/>
    </location>
</feature>
<dbReference type="KEGG" id="egr:104415710"/>
<dbReference type="Gramene" id="KCW61986">
    <property type="protein sequence ID" value="KCW61986"/>
    <property type="gene ID" value="EUGRSUZ_H04669"/>
</dbReference>
<keyword evidence="1" id="KW-0677">Repeat</keyword>
<feature type="compositionally biased region" description="Low complexity" evidence="4">
    <location>
        <begin position="584"/>
        <end position="600"/>
    </location>
</feature>
<evidence type="ECO:0000256" key="3">
    <source>
        <dbReference type="PROSITE-ProRule" id="PRU00023"/>
    </source>
</evidence>
<dbReference type="AlphaFoldDB" id="A0A059B7Z2"/>